<evidence type="ECO:0000313" key="6">
    <source>
        <dbReference type="Proteomes" id="UP000184048"/>
    </source>
</evidence>
<dbReference type="InterPro" id="IPR011990">
    <property type="entry name" value="TPR-like_helical_dom_sf"/>
</dbReference>
<dbReference type="EMBL" id="FQUU01000011">
    <property type="protein sequence ID" value="SHF45396.1"/>
    <property type="molecule type" value="Genomic_DNA"/>
</dbReference>
<dbReference type="RefSeq" id="WP_084080059.1">
    <property type="nucleotide sequence ID" value="NZ_FQUU01000011.1"/>
</dbReference>
<keyword evidence="2" id="KW-0472">Membrane</keyword>
<dbReference type="SUPFAM" id="SSF48452">
    <property type="entry name" value="TPR-like"/>
    <property type="match status" value="1"/>
</dbReference>
<dbReference type="InterPro" id="IPR012338">
    <property type="entry name" value="Beta-lactam/transpept-like"/>
</dbReference>
<evidence type="ECO:0000259" key="4">
    <source>
        <dbReference type="Pfam" id="PF00144"/>
    </source>
</evidence>
<feature type="repeat" description="TPR" evidence="3">
    <location>
        <begin position="505"/>
        <end position="538"/>
    </location>
</feature>
<proteinExistence type="predicted"/>
<dbReference type="InterPro" id="IPR019734">
    <property type="entry name" value="TPR_rpt"/>
</dbReference>
<evidence type="ECO:0000256" key="3">
    <source>
        <dbReference type="PROSITE-ProRule" id="PRU00339"/>
    </source>
</evidence>
<name>A0A1M5BSJ9_9BACT</name>
<comment type="subcellular location">
    <subcellularLocation>
        <location evidence="1">Membrane</location>
    </subcellularLocation>
</comment>
<reference evidence="5 6" key="1">
    <citation type="submission" date="2016-11" db="EMBL/GenBank/DDBJ databases">
        <authorList>
            <person name="Jaros S."/>
            <person name="Januszkiewicz K."/>
            <person name="Wedrychowicz H."/>
        </authorList>
    </citation>
    <scope>NUCLEOTIDE SEQUENCE [LARGE SCALE GENOMIC DNA]</scope>
    <source>
        <strain evidence="5 6">DSM 18119</strain>
    </source>
</reference>
<dbReference type="Pfam" id="PF00144">
    <property type="entry name" value="Beta-lactamase"/>
    <property type="match status" value="1"/>
</dbReference>
<organism evidence="5 6">
    <name type="scientific">Flavisolibacter ginsengisoli DSM 18119</name>
    <dbReference type="NCBI Taxonomy" id="1121884"/>
    <lineage>
        <taxon>Bacteria</taxon>
        <taxon>Pseudomonadati</taxon>
        <taxon>Bacteroidota</taxon>
        <taxon>Chitinophagia</taxon>
        <taxon>Chitinophagales</taxon>
        <taxon>Chitinophagaceae</taxon>
        <taxon>Flavisolibacter</taxon>
    </lineage>
</organism>
<accession>A0A1M5BSJ9</accession>
<keyword evidence="6" id="KW-1185">Reference proteome</keyword>
<dbReference type="SUPFAM" id="SSF56601">
    <property type="entry name" value="beta-lactamase/transpeptidase-like"/>
    <property type="match status" value="1"/>
</dbReference>
<dbReference type="InterPro" id="IPR050491">
    <property type="entry name" value="AmpC-like"/>
</dbReference>
<dbReference type="PANTHER" id="PTHR46825">
    <property type="entry name" value="D-ALANYL-D-ALANINE-CARBOXYPEPTIDASE/ENDOPEPTIDASE AMPH"/>
    <property type="match status" value="1"/>
</dbReference>
<keyword evidence="3" id="KW-0802">TPR repeat</keyword>
<dbReference type="STRING" id="1121884.SAMN02745131_02657"/>
<dbReference type="InterPro" id="IPR001466">
    <property type="entry name" value="Beta-lactam-related"/>
</dbReference>
<evidence type="ECO:0000313" key="5">
    <source>
        <dbReference type="EMBL" id="SHF45396.1"/>
    </source>
</evidence>
<dbReference type="GO" id="GO:0016020">
    <property type="term" value="C:membrane"/>
    <property type="evidence" value="ECO:0007669"/>
    <property type="project" value="UniProtKB-SubCell"/>
</dbReference>
<dbReference type="Proteomes" id="UP000184048">
    <property type="component" value="Unassembled WGS sequence"/>
</dbReference>
<dbReference type="PROSITE" id="PS50005">
    <property type="entry name" value="TPR"/>
    <property type="match status" value="1"/>
</dbReference>
<evidence type="ECO:0000256" key="2">
    <source>
        <dbReference type="ARBA" id="ARBA00023136"/>
    </source>
</evidence>
<sequence>MPLSLVVSRGLPTQKTQAVKTPGGLLRMFQYFIMSLHFLQSKHVIKGMIKNVINFFFSIFIAQSVFGQSKQKTIDDYFLALVKNQQFSGNVLVIEENKIVYEKSFGYADYTTKTPNTPNISFPIASISKLLTATAILQLIEKGLLKITDPVIQYLPDFPYPEITLRHLLSHTSGLPPYNAYFDQYKREDPSKVFTNKDFIPGIVANKQPLIYQPGEKGNYDNINFIVLALIVEKLTGIPYKAYIEKNILQRAGMNETSFFPLPEQFNRAQIKNYAFPHVYLHLYDAKPVKSNSIPYVRAYWHSYGFNGFGDYTSTMRDLWKFDNALYSNQLLKQQTLEEAFVPVKLNSGENNADEFGLGWEIEKDTSLGKLVYHSGAAMGLSSNILRNITKHQTVILFDNTHFNAHDNASKVMMLLNGKKVDTPKKSIAKVYGNILLSKGAIAAKESLETLKRDTVNYYLSEDEMNSLGYDFMGNNNPYHLPERHLNRQAVETLKTNVDLFPGSWNAYDSYAEALLAAGQKAEAIKMYQESVKLNPANENGKKILEKLLE</sequence>
<gene>
    <name evidence="5" type="ORF">SAMN02745131_02657</name>
</gene>
<dbReference type="Gene3D" id="3.40.710.10">
    <property type="entry name" value="DD-peptidase/beta-lactamase superfamily"/>
    <property type="match status" value="1"/>
</dbReference>
<dbReference type="Gene3D" id="1.25.40.10">
    <property type="entry name" value="Tetratricopeptide repeat domain"/>
    <property type="match status" value="1"/>
</dbReference>
<evidence type="ECO:0000256" key="1">
    <source>
        <dbReference type="ARBA" id="ARBA00004370"/>
    </source>
</evidence>
<dbReference type="AlphaFoldDB" id="A0A1M5BSJ9"/>
<feature type="domain" description="Beta-lactamase-related" evidence="4">
    <location>
        <begin position="76"/>
        <end position="405"/>
    </location>
</feature>
<protein>
    <submittedName>
        <fullName evidence="5">CubicO group peptidase, beta-lactamase class C family</fullName>
    </submittedName>
</protein>
<dbReference type="OrthoDB" id="9793489at2"/>
<dbReference type="PANTHER" id="PTHR46825:SF11">
    <property type="entry name" value="PENICILLIN-BINDING PROTEIN 4"/>
    <property type="match status" value="1"/>
</dbReference>